<organism evidence="1 2">
    <name type="scientific">Candidatus Woesebacteria bacterium CG22_combo_CG10-13_8_21_14_all_39_10</name>
    <dbReference type="NCBI Taxonomy" id="1975059"/>
    <lineage>
        <taxon>Bacteria</taxon>
        <taxon>Candidatus Woeseibacteriota</taxon>
    </lineage>
</organism>
<sequence length="70" mass="7944">MQALSGFIGRKAFRRRFRKLHFKDQSLTLARGVILRELKYFGVFGTVGVGVKSVDIDRNTKGEGRKLGIF</sequence>
<reference evidence="1 2" key="1">
    <citation type="submission" date="2017-09" db="EMBL/GenBank/DDBJ databases">
        <title>Depth-based differentiation of microbial function through sediment-hosted aquifers and enrichment of novel symbionts in the deep terrestrial subsurface.</title>
        <authorList>
            <person name="Probst A.J."/>
            <person name="Ladd B."/>
            <person name="Jarett J.K."/>
            <person name="Geller-Mcgrath D.E."/>
            <person name="Sieber C.M."/>
            <person name="Emerson J.B."/>
            <person name="Anantharaman K."/>
            <person name="Thomas B.C."/>
            <person name="Malmstrom R."/>
            <person name="Stieglmeier M."/>
            <person name="Klingl A."/>
            <person name="Woyke T."/>
            <person name="Ryan C.M."/>
            <person name="Banfield J.F."/>
        </authorList>
    </citation>
    <scope>NUCLEOTIDE SEQUENCE [LARGE SCALE GENOMIC DNA]</scope>
    <source>
        <strain evidence="1">CG22_combo_CG10-13_8_21_14_all_39_10</strain>
    </source>
</reference>
<name>A0A2H0BJ93_9BACT</name>
<evidence type="ECO:0000313" key="2">
    <source>
        <dbReference type="Proteomes" id="UP000229847"/>
    </source>
</evidence>
<dbReference type="Proteomes" id="UP000229847">
    <property type="component" value="Unassembled WGS sequence"/>
</dbReference>
<dbReference type="AlphaFoldDB" id="A0A2H0BJ93"/>
<comment type="caution">
    <text evidence="1">The sequence shown here is derived from an EMBL/GenBank/DDBJ whole genome shotgun (WGS) entry which is preliminary data.</text>
</comment>
<evidence type="ECO:0000313" key="1">
    <source>
        <dbReference type="EMBL" id="PIP57732.1"/>
    </source>
</evidence>
<gene>
    <name evidence="1" type="ORF">COX03_01510</name>
</gene>
<protein>
    <submittedName>
        <fullName evidence="1">Uncharacterized protein</fullName>
    </submittedName>
</protein>
<proteinExistence type="predicted"/>
<accession>A0A2H0BJ93</accession>
<dbReference type="EMBL" id="PCSW01000046">
    <property type="protein sequence ID" value="PIP57732.1"/>
    <property type="molecule type" value="Genomic_DNA"/>
</dbReference>